<dbReference type="Pfam" id="PF00581">
    <property type="entry name" value="Rhodanese"/>
    <property type="match status" value="1"/>
</dbReference>
<dbReference type="STRING" id="765440.A0A0C3G8B6"/>
<feature type="non-terminal residue" evidence="2">
    <location>
        <position position="252"/>
    </location>
</feature>
<dbReference type="OrthoDB" id="566238at2759"/>
<dbReference type="SMART" id="SM00450">
    <property type="entry name" value="RHOD"/>
    <property type="match status" value="1"/>
</dbReference>
<evidence type="ECO:0000259" key="1">
    <source>
        <dbReference type="PROSITE" id="PS50206"/>
    </source>
</evidence>
<protein>
    <recommendedName>
        <fullName evidence="1">Rhodanese domain-containing protein</fullName>
    </recommendedName>
</protein>
<dbReference type="InterPro" id="IPR001763">
    <property type="entry name" value="Rhodanese-like_dom"/>
</dbReference>
<dbReference type="InterPro" id="IPR036873">
    <property type="entry name" value="Rhodanese-like_dom_sf"/>
</dbReference>
<reference evidence="2 3" key="1">
    <citation type="submission" date="2014-04" db="EMBL/GenBank/DDBJ databases">
        <authorList>
            <consortium name="DOE Joint Genome Institute"/>
            <person name="Kuo A."/>
            <person name="Tarkka M."/>
            <person name="Buscot F."/>
            <person name="Kohler A."/>
            <person name="Nagy L.G."/>
            <person name="Floudas D."/>
            <person name="Copeland A."/>
            <person name="Barry K.W."/>
            <person name="Cichocki N."/>
            <person name="Veneault-Fourrey C."/>
            <person name="LaButti K."/>
            <person name="Lindquist E.A."/>
            <person name="Lipzen A."/>
            <person name="Lundell T."/>
            <person name="Morin E."/>
            <person name="Murat C."/>
            <person name="Sun H."/>
            <person name="Tunlid A."/>
            <person name="Henrissat B."/>
            <person name="Grigoriev I.V."/>
            <person name="Hibbett D.S."/>
            <person name="Martin F."/>
            <person name="Nordberg H.P."/>
            <person name="Cantor M.N."/>
            <person name="Hua S.X."/>
        </authorList>
    </citation>
    <scope>NUCLEOTIDE SEQUENCE [LARGE SCALE GENOMIC DNA]</scope>
    <source>
        <strain evidence="2 3">F 1598</strain>
    </source>
</reference>
<dbReference type="HOGENOM" id="CLU_069439_0_0_1"/>
<accession>A0A0C3G8B6</accession>
<dbReference type="Proteomes" id="UP000054166">
    <property type="component" value="Unassembled WGS sequence"/>
</dbReference>
<organism evidence="2 3">
    <name type="scientific">Piloderma croceum (strain F 1598)</name>
    <dbReference type="NCBI Taxonomy" id="765440"/>
    <lineage>
        <taxon>Eukaryota</taxon>
        <taxon>Fungi</taxon>
        <taxon>Dikarya</taxon>
        <taxon>Basidiomycota</taxon>
        <taxon>Agaricomycotina</taxon>
        <taxon>Agaricomycetes</taxon>
        <taxon>Agaricomycetidae</taxon>
        <taxon>Atheliales</taxon>
        <taxon>Atheliaceae</taxon>
        <taxon>Piloderma</taxon>
    </lineage>
</organism>
<evidence type="ECO:0000313" key="2">
    <source>
        <dbReference type="EMBL" id="KIM87999.1"/>
    </source>
</evidence>
<dbReference type="InParanoid" id="A0A0C3G8B6"/>
<reference evidence="3" key="2">
    <citation type="submission" date="2015-01" db="EMBL/GenBank/DDBJ databases">
        <title>Evolutionary Origins and Diversification of the Mycorrhizal Mutualists.</title>
        <authorList>
            <consortium name="DOE Joint Genome Institute"/>
            <consortium name="Mycorrhizal Genomics Consortium"/>
            <person name="Kohler A."/>
            <person name="Kuo A."/>
            <person name="Nagy L.G."/>
            <person name="Floudas D."/>
            <person name="Copeland A."/>
            <person name="Barry K.W."/>
            <person name="Cichocki N."/>
            <person name="Veneault-Fourrey C."/>
            <person name="LaButti K."/>
            <person name="Lindquist E.A."/>
            <person name="Lipzen A."/>
            <person name="Lundell T."/>
            <person name="Morin E."/>
            <person name="Murat C."/>
            <person name="Riley R."/>
            <person name="Ohm R."/>
            <person name="Sun H."/>
            <person name="Tunlid A."/>
            <person name="Henrissat B."/>
            <person name="Grigoriev I.V."/>
            <person name="Hibbett D.S."/>
            <person name="Martin F."/>
        </authorList>
    </citation>
    <scope>NUCLEOTIDE SEQUENCE [LARGE SCALE GENOMIC DNA]</scope>
    <source>
        <strain evidence="3">F 1598</strain>
    </source>
</reference>
<dbReference type="SUPFAM" id="SSF52821">
    <property type="entry name" value="Rhodanese/Cell cycle control phosphatase"/>
    <property type="match status" value="1"/>
</dbReference>
<dbReference type="PROSITE" id="PS50206">
    <property type="entry name" value="RHODANESE_3"/>
    <property type="match status" value="1"/>
</dbReference>
<evidence type="ECO:0000313" key="3">
    <source>
        <dbReference type="Proteomes" id="UP000054166"/>
    </source>
</evidence>
<feature type="non-terminal residue" evidence="2">
    <location>
        <position position="1"/>
    </location>
</feature>
<keyword evidence="3" id="KW-1185">Reference proteome</keyword>
<gene>
    <name evidence="2" type="ORF">PILCRDRAFT_51343</name>
</gene>
<name>A0A0C3G8B6_PILCF</name>
<dbReference type="Gene3D" id="3.40.250.10">
    <property type="entry name" value="Rhodanese-like domain"/>
    <property type="match status" value="1"/>
</dbReference>
<dbReference type="EMBL" id="KN832978">
    <property type="protein sequence ID" value="KIM87999.1"/>
    <property type="molecule type" value="Genomic_DNA"/>
</dbReference>
<dbReference type="AlphaFoldDB" id="A0A0C3G8B6"/>
<sequence length="252" mass="27678">GVKIGVTFTFSKQNDGQFLRTVVESIQHTLLLQQYLFAVATTGVQKDVTANALIICGSSEDFVQRAVLLTSSKFLGRVESAVNEGVRWVAAVRDMGTSSYDEAALWDVLRKSARTPSDPLSPPPGSLSIAQILSNARSKLQRLTPAQAYNELHDPDYPMPVFLVDIRPEAQRKAEGGIDGSLIIERNVLEWRFDPRCDSRLAIADRYDLKIIIYCQEGFTSSLAAASLQEMGLLNATDIVGGYAAWRDEGLP</sequence>
<feature type="domain" description="Rhodanese" evidence="1">
    <location>
        <begin position="161"/>
        <end position="252"/>
    </location>
</feature>
<proteinExistence type="predicted"/>